<dbReference type="Proteomes" id="UP000595847">
    <property type="component" value="Chromosome"/>
</dbReference>
<dbReference type="InterPro" id="IPR017441">
    <property type="entry name" value="Protein_kinase_ATP_BS"/>
</dbReference>
<feature type="binding site" evidence="1">
    <location>
        <position position="130"/>
    </location>
    <ligand>
        <name>ATP</name>
        <dbReference type="ChEBI" id="CHEBI:30616"/>
    </ligand>
</feature>
<evidence type="ECO:0000256" key="1">
    <source>
        <dbReference type="PROSITE-ProRule" id="PRU10141"/>
    </source>
</evidence>
<keyword evidence="5" id="KW-1185">Reference proteome</keyword>
<dbReference type="EMBL" id="CP073708">
    <property type="protein sequence ID" value="QUO41016.1"/>
    <property type="molecule type" value="Genomic_DNA"/>
</dbReference>
<keyword evidence="1" id="KW-0067">ATP-binding</keyword>
<gene>
    <name evidence="2" type="ORF">JD108_19045</name>
    <name evidence="3" type="ORF">KDJ56_18980</name>
</gene>
<dbReference type="PROSITE" id="PS00107">
    <property type="entry name" value="PROTEIN_KINASE_ATP"/>
    <property type="match status" value="1"/>
</dbReference>
<name>A0A7T5EJV8_9BACL</name>
<dbReference type="EMBL" id="CP066308">
    <property type="protein sequence ID" value="QQE73932.1"/>
    <property type="molecule type" value="Genomic_DNA"/>
</dbReference>
<evidence type="ECO:0000313" key="5">
    <source>
        <dbReference type="Proteomes" id="UP000677234"/>
    </source>
</evidence>
<proteinExistence type="predicted"/>
<dbReference type="RefSeq" id="WP_198827528.1">
    <property type="nucleotide sequence ID" value="NZ_CP066308.1"/>
</dbReference>
<sequence>MRLKSGLTFLVIVTLFLVVGIYSNQERSRLVFSGESEHWKGNFRITGDQPWVDQELTLTFIGPNVPLDSDIHFSFTSPFGGGEVKGARLKKDQTVTFIGGGTGADLYRGPDEEVRVMIHWEGFQEVVVLKNIK</sequence>
<dbReference type="AlphaFoldDB" id="A0A7T5EJV8"/>
<reference evidence="3" key="2">
    <citation type="submission" date="2021-04" db="EMBL/GenBank/DDBJ databases">
        <title>Brevibacillus composti FJAT-54423, complete genome.</title>
        <authorList>
            <person name="Tang R."/>
        </authorList>
    </citation>
    <scope>NUCLEOTIDE SEQUENCE</scope>
    <source>
        <strain evidence="3">FJAT-54424</strain>
    </source>
</reference>
<reference evidence="2 4" key="1">
    <citation type="submission" date="2020-12" db="EMBL/GenBank/DDBJ databases">
        <title>strain FJAT-54423T represents a novel species of the genus Brevibacillus.</title>
        <authorList>
            <person name="Tang R."/>
        </authorList>
    </citation>
    <scope>NUCLEOTIDE SEQUENCE [LARGE SCALE GENOMIC DNA]</scope>
    <source>
        <strain evidence="2 4">FJAT-54423</strain>
    </source>
</reference>
<dbReference type="Proteomes" id="UP000677234">
    <property type="component" value="Chromosome"/>
</dbReference>
<evidence type="ECO:0000313" key="2">
    <source>
        <dbReference type="EMBL" id="QQE73932.1"/>
    </source>
</evidence>
<evidence type="ECO:0000313" key="3">
    <source>
        <dbReference type="EMBL" id="QUO41016.1"/>
    </source>
</evidence>
<dbReference type="GO" id="GO:0005524">
    <property type="term" value="F:ATP binding"/>
    <property type="evidence" value="ECO:0007669"/>
    <property type="project" value="UniProtKB-UniRule"/>
</dbReference>
<evidence type="ECO:0000313" key="4">
    <source>
        <dbReference type="Proteomes" id="UP000595847"/>
    </source>
</evidence>
<protein>
    <submittedName>
        <fullName evidence="2">Uncharacterized protein</fullName>
    </submittedName>
</protein>
<organism evidence="2 4">
    <name type="scientific">Brevibacillus composti</name>
    <dbReference type="NCBI Taxonomy" id="2796470"/>
    <lineage>
        <taxon>Bacteria</taxon>
        <taxon>Bacillati</taxon>
        <taxon>Bacillota</taxon>
        <taxon>Bacilli</taxon>
        <taxon>Bacillales</taxon>
        <taxon>Paenibacillaceae</taxon>
        <taxon>Brevibacillus</taxon>
    </lineage>
</organism>
<accession>A0A7T5EJV8</accession>
<keyword evidence="1" id="KW-0547">Nucleotide-binding</keyword>
<dbReference type="KEGG" id="bcop:JD108_19045"/>